<keyword evidence="8" id="KW-0418">Kinase</keyword>
<dbReference type="InterPro" id="IPR055163">
    <property type="entry name" value="ALK/LTK-like_GRD"/>
</dbReference>
<evidence type="ECO:0000256" key="12">
    <source>
        <dbReference type="ARBA" id="ARBA00023137"/>
    </source>
</evidence>
<dbReference type="Gene3D" id="2.60.520.10">
    <property type="entry name" value="Phage fibre proteins"/>
    <property type="match status" value="1"/>
</dbReference>
<accession>A0A4R1R5L2</accession>
<dbReference type="EMBL" id="SLUO01000002">
    <property type="protein sequence ID" value="TCL60582.1"/>
    <property type="molecule type" value="Genomic_DNA"/>
</dbReference>
<evidence type="ECO:0000256" key="10">
    <source>
        <dbReference type="ARBA" id="ARBA00022989"/>
    </source>
</evidence>
<organism evidence="18 19">
    <name type="scientific">Kineothrix alysoides</name>
    <dbReference type="NCBI Taxonomy" id="1469948"/>
    <lineage>
        <taxon>Bacteria</taxon>
        <taxon>Bacillati</taxon>
        <taxon>Bacillota</taxon>
        <taxon>Clostridia</taxon>
        <taxon>Lachnospirales</taxon>
        <taxon>Lachnospiraceae</taxon>
        <taxon>Kineothrix</taxon>
    </lineage>
</organism>
<keyword evidence="11" id="KW-0472">Membrane</keyword>
<evidence type="ECO:0000256" key="11">
    <source>
        <dbReference type="ARBA" id="ARBA00023136"/>
    </source>
</evidence>
<evidence type="ECO:0000256" key="6">
    <source>
        <dbReference type="ARBA" id="ARBA00022729"/>
    </source>
</evidence>
<dbReference type="STRING" id="1469948.GCA_000732725_00316"/>
<dbReference type="Gene3D" id="2.60.40.4270">
    <property type="entry name" value="Listeria-Bacteroides repeat domain"/>
    <property type="match status" value="1"/>
</dbReference>
<evidence type="ECO:0000256" key="16">
    <source>
        <dbReference type="SAM" id="MobiDB-lite"/>
    </source>
</evidence>
<evidence type="ECO:0000256" key="4">
    <source>
        <dbReference type="ARBA" id="ARBA00022679"/>
    </source>
</evidence>
<dbReference type="RefSeq" id="WP_031389093.1">
    <property type="nucleotide sequence ID" value="NZ_JPNB01000001.1"/>
</dbReference>
<dbReference type="GO" id="GO:0005886">
    <property type="term" value="C:plasma membrane"/>
    <property type="evidence" value="ECO:0007669"/>
    <property type="project" value="UniProtKB-SubCell"/>
</dbReference>
<keyword evidence="4" id="KW-0808">Transferase</keyword>
<evidence type="ECO:0000256" key="15">
    <source>
        <dbReference type="ARBA" id="ARBA00023180"/>
    </source>
</evidence>
<keyword evidence="6" id="KW-0732">Signal</keyword>
<protein>
    <recommendedName>
        <fullName evidence="2">receptor protein-tyrosine kinase</fullName>
        <ecNumber evidence="2">2.7.10.1</ecNumber>
    </recommendedName>
</protein>
<evidence type="ECO:0000256" key="14">
    <source>
        <dbReference type="ARBA" id="ARBA00023170"/>
    </source>
</evidence>
<dbReference type="InterPro" id="IPR013378">
    <property type="entry name" value="InlB-like_B-rpt"/>
</dbReference>
<keyword evidence="12" id="KW-0829">Tyrosine-protein kinase</keyword>
<sequence length="708" mass="74133">MAANIALKTFKGGNVTPQDDAIIHETSIPGAGIFRGCEVSYARGNVLHISQGFGMIRGRFFEMYETEVPVRLADTGQTLNGRIYLHMDLSNADEPIKIMTETAVILSTLMADNNVNYNNSSYDLELANFTVSSTELTDLIQVFSLLKGGSGGGGGVSLERSVNYSLGDMVSNGSAPGWATLYCTQAGTTGVVEPMGYVKITKVGDKVLDGTAVFTARNIIGELDGSLSTLTKLDNQVDALTRQVESVLSNSGNLTIKMTALTDYRALAEYDSNVIYMCYEDANTQKITRIYLGENKIYSDGVKVTYQIDTDYVLSQIVEDGADAVKTAPPVTLNGYEFIGWRQDNTADAKVLKELIIATDEPFSLYAVFIKQAEVSFFASGGTGDMENIETGVLYNNGNAYGESTILPECSFKKTGYAFIGWTSDTLTEPVLPGSTADFSEDAVLYANWIQEKYEFVFTGSYFEFIVPANGVYNLDVFGGQGGSVEYQEQTAKGGKGGHSNGYAYLTKGTKLYIAIGGGAPKVASVSYGNYGYNGGSSGSSYATTNTSYPQSINGGGGGCTHIGTKAGDLKSVTYASLATVLIVAGGGGGASLQYAKGVSNHGGAGGGENGENGSGGALAGRQTSNSAATTSLFGYGESTNYSYGYAGGGGGLYGGSVGQGGQSGAGGSGYIGGVPSFSRNKKYYPATTEQGKNEGNGKATITYVACV</sequence>
<keyword evidence="19" id="KW-1185">Reference proteome</keyword>
<dbReference type="GO" id="GO:0004714">
    <property type="term" value="F:transmembrane receptor protein tyrosine kinase activity"/>
    <property type="evidence" value="ECO:0007669"/>
    <property type="project" value="UniProtKB-EC"/>
</dbReference>
<evidence type="ECO:0000256" key="5">
    <source>
        <dbReference type="ARBA" id="ARBA00022692"/>
    </source>
</evidence>
<feature type="domain" description="ALK/LTK-like glycine-rich" evidence="17">
    <location>
        <begin position="470"/>
        <end position="704"/>
    </location>
</feature>
<keyword evidence="5" id="KW-0812">Transmembrane</keyword>
<keyword evidence="9" id="KW-0067">ATP-binding</keyword>
<evidence type="ECO:0000256" key="13">
    <source>
        <dbReference type="ARBA" id="ARBA00023157"/>
    </source>
</evidence>
<dbReference type="Pfam" id="PF12810">
    <property type="entry name" value="ALK_LTK_GRD"/>
    <property type="match status" value="1"/>
</dbReference>
<feature type="region of interest" description="Disordered" evidence="16">
    <location>
        <begin position="604"/>
        <end position="623"/>
    </location>
</feature>
<evidence type="ECO:0000256" key="1">
    <source>
        <dbReference type="ARBA" id="ARBA00004251"/>
    </source>
</evidence>
<evidence type="ECO:0000256" key="2">
    <source>
        <dbReference type="ARBA" id="ARBA00011902"/>
    </source>
</evidence>
<keyword evidence="10" id="KW-1133">Transmembrane helix</keyword>
<evidence type="ECO:0000256" key="7">
    <source>
        <dbReference type="ARBA" id="ARBA00022741"/>
    </source>
</evidence>
<comment type="caution">
    <text evidence="18">The sequence shown here is derived from an EMBL/GenBank/DDBJ whole genome shotgun (WGS) entry which is preliminary data.</text>
</comment>
<proteinExistence type="predicted"/>
<dbReference type="Pfam" id="PF09479">
    <property type="entry name" value="Flg_new"/>
    <property type="match status" value="2"/>
</dbReference>
<keyword evidence="14" id="KW-0675">Receptor</keyword>
<evidence type="ECO:0000313" key="18">
    <source>
        <dbReference type="EMBL" id="TCL60582.1"/>
    </source>
</evidence>
<dbReference type="EC" id="2.7.10.1" evidence="2"/>
<keyword evidence="15" id="KW-0325">Glycoprotein</keyword>
<evidence type="ECO:0000256" key="9">
    <source>
        <dbReference type="ARBA" id="ARBA00022840"/>
    </source>
</evidence>
<comment type="subcellular location">
    <subcellularLocation>
        <location evidence="1">Cell membrane</location>
        <topology evidence="1">Single-pass type I membrane protein</topology>
    </subcellularLocation>
</comment>
<keyword evidence="7" id="KW-0547">Nucleotide-binding</keyword>
<keyword evidence="3" id="KW-1003">Cell membrane</keyword>
<dbReference type="GO" id="GO:0005524">
    <property type="term" value="F:ATP binding"/>
    <property type="evidence" value="ECO:0007669"/>
    <property type="project" value="UniProtKB-KW"/>
</dbReference>
<evidence type="ECO:0000256" key="3">
    <source>
        <dbReference type="ARBA" id="ARBA00022475"/>
    </source>
</evidence>
<feature type="compositionally biased region" description="Gly residues" evidence="16">
    <location>
        <begin position="604"/>
        <end position="619"/>
    </location>
</feature>
<keyword evidence="13" id="KW-1015">Disulfide bond</keyword>
<dbReference type="AlphaFoldDB" id="A0A4R1R5L2"/>
<evidence type="ECO:0000313" key="19">
    <source>
        <dbReference type="Proteomes" id="UP000295718"/>
    </source>
</evidence>
<dbReference type="NCBIfam" id="TIGR02543">
    <property type="entry name" value="List_Bact_rpt"/>
    <property type="match status" value="1"/>
</dbReference>
<evidence type="ECO:0000256" key="8">
    <source>
        <dbReference type="ARBA" id="ARBA00022777"/>
    </source>
</evidence>
<reference evidence="18 19" key="1">
    <citation type="submission" date="2019-03" db="EMBL/GenBank/DDBJ databases">
        <title>Genomic Encyclopedia of Type Strains, Phase IV (KMG-IV): sequencing the most valuable type-strain genomes for metagenomic binning, comparative biology and taxonomic classification.</title>
        <authorList>
            <person name="Goeker M."/>
        </authorList>
    </citation>
    <scope>NUCLEOTIDE SEQUENCE [LARGE SCALE GENOMIC DNA]</scope>
    <source>
        <strain evidence="18 19">DSM 100556</strain>
    </source>
</reference>
<dbReference type="Proteomes" id="UP000295718">
    <property type="component" value="Unassembled WGS sequence"/>
</dbReference>
<name>A0A4R1R5L2_9FIRM</name>
<dbReference type="InterPro" id="IPR042229">
    <property type="entry name" value="Listeria/Bacterioides_rpt_sf"/>
</dbReference>
<evidence type="ECO:0000259" key="17">
    <source>
        <dbReference type="Pfam" id="PF12810"/>
    </source>
</evidence>
<gene>
    <name evidence="18" type="ORF">EDD76_102280</name>
</gene>